<name>A0ABX0FHT7_9BURK</name>
<feature type="transmembrane region" description="Helical" evidence="1">
    <location>
        <begin position="253"/>
        <end position="275"/>
    </location>
</feature>
<dbReference type="EMBL" id="JAADJT010000003">
    <property type="protein sequence ID" value="NGZ84114.1"/>
    <property type="molecule type" value="Genomic_DNA"/>
</dbReference>
<evidence type="ECO:0000256" key="1">
    <source>
        <dbReference type="SAM" id="Phobius"/>
    </source>
</evidence>
<evidence type="ECO:0008006" key="4">
    <source>
        <dbReference type="Google" id="ProtNLM"/>
    </source>
</evidence>
<evidence type="ECO:0000313" key="2">
    <source>
        <dbReference type="EMBL" id="NGZ84114.1"/>
    </source>
</evidence>
<reference evidence="3" key="1">
    <citation type="submission" date="2023-07" db="EMBL/GenBank/DDBJ databases">
        <title>Duganella aceri sp. nov., isolated from tree sap.</title>
        <authorList>
            <person name="Kim I.S."/>
        </authorList>
    </citation>
    <scope>NUCLEOTIDE SEQUENCE [LARGE SCALE GENOMIC DNA]</scope>
    <source>
        <strain evidence="3">SAP-35</strain>
    </source>
</reference>
<organism evidence="2 3">
    <name type="scientific">Duganella aceris</name>
    <dbReference type="NCBI Taxonomy" id="2703883"/>
    <lineage>
        <taxon>Bacteria</taxon>
        <taxon>Pseudomonadati</taxon>
        <taxon>Pseudomonadota</taxon>
        <taxon>Betaproteobacteria</taxon>
        <taxon>Burkholderiales</taxon>
        <taxon>Oxalobacteraceae</taxon>
        <taxon>Telluria group</taxon>
        <taxon>Duganella</taxon>
    </lineage>
</organism>
<sequence>MPFNTDATALSHWSEPLADFLLNLFWSSLPSALLYAGLGLLIAIFLMVWVARKKLLRRRPRVWNVLAKLSYVLILAGAVFGASAIGVVRHVQQQTMSIFESAAVPLVRANTVVLREYVTAKLASVAPGQPVSARELVDATLKDLYYQPTSDSLWERGKARIVNWTLRKLGGEVLTAVFQKIIIAKVEGMAAALKTDMRGQAQGEAVSFGADALKKMLLDANRKLDMTVLDRTLPQIILDAARQQINATFQSSYLMIAMIWLAIAAIVGGEMLLYFRWFEKRNSVAPSSV</sequence>
<feature type="transmembrane region" description="Helical" evidence="1">
    <location>
        <begin position="32"/>
        <end position="51"/>
    </location>
</feature>
<evidence type="ECO:0000313" key="3">
    <source>
        <dbReference type="Proteomes" id="UP000666369"/>
    </source>
</evidence>
<protein>
    <recommendedName>
        <fullName evidence="4">DUF4239 domain-containing protein</fullName>
    </recommendedName>
</protein>
<keyword evidence="1" id="KW-0472">Membrane</keyword>
<feature type="transmembrane region" description="Helical" evidence="1">
    <location>
        <begin position="63"/>
        <end position="88"/>
    </location>
</feature>
<keyword evidence="1" id="KW-1133">Transmembrane helix</keyword>
<proteinExistence type="predicted"/>
<accession>A0ABX0FHT7</accession>
<gene>
    <name evidence="2" type="ORF">GW587_07580</name>
</gene>
<keyword evidence="3" id="KW-1185">Reference proteome</keyword>
<dbReference type="RefSeq" id="WP_166100651.1">
    <property type="nucleotide sequence ID" value="NZ_JAADJT010000003.1"/>
</dbReference>
<comment type="caution">
    <text evidence="2">The sequence shown here is derived from an EMBL/GenBank/DDBJ whole genome shotgun (WGS) entry which is preliminary data.</text>
</comment>
<keyword evidence="1" id="KW-0812">Transmembrane</keyword>
<dbReference type="Proteomes" id="UP000666369">
    <property type="component" value="Unassembled WGS sequence"/>
</dbReference>